<reference evidence="1" key="1">
    <citation type="journal article" date="2020" name="mSystems">
        <title>Genome- and Community-Level Interaction Insights into Carbon Utilization and Element Cycling Functions of Hydrothermarchaeota in Hydrothermal Sediment.</title>
        <authorList>
            <person name="Zhou Z."/>
            <person name="Liu Y."/>
            <person name="Xu W."/>
            <person name="Pan J."/>
            <person name="Luo Z.H."/>
            <person name="Li M."/>
        </authorList>
    </citation>
    <scope>NUCLEOTIDE SEQUENCE [LARGE SCALE GENOMIC DNA]</scope>
    <source>
        <strain evidence="1">SpSt-732</strain>
    </source>
</reference>
<dbReference type="EMBL" id="DTFF01000003">
    <property type="protein sequence ID" value="HGI86847.1"/>
    <property type="molecule type" value="Genomic_DNA"/>
</dbReference>
<comment type="caution">
    <text evidence="1">The sequence shown here is derived from an EMBL/GenBank/DDBJ whole genome shotgun (WGS) entry which is preliminary data.</text>
</comment>
<sequence>MSAEIEVIKRKIDECIQELSRFKMFSPEARSAVEYLEEMKTMLGDLNKQKAQEIIKAFEEMSRRAQPYAAFIPKTMENAKFIKEWLEKKLPELPP</sequence>
<dbReference type="AlphaFoldDB" id="A0A7C4FFX5"/>
<evidence type="ECO:0000313" key="1">
    <source>
        <dbReference type="EMBL" id="HGI86847.1"/>
    </source>
</evidence>
<proteinExistence type="predicted"/>
<gene>
    <name evidence="1" type="ORF">ENV14_00380</name>
</gene>
<protein>
    <submittedName>
        <fullName evidence="1">Uncharacterized protein</fullName>
    </submittedName>
</protein>
<organism evidence="1">
    <name type="scientific">Ignisphaera aggregans</name>
    <dbReference type="NCBI Taxonomy" id="334771"/>
    <lineage>
        <taxon>Archaea</taxon>
        <taxon>Thermoproteota</taxon>
        <taxon>Thermoprotei</taxon>
        <taxon>Desulfurococcales</taxon>
        <taxon>Desulfurococcaceae</taxon>
        <taxon>Ignisphaera</taxon>
    </lineage>
</organism>
<accession>A0A7C4FFX5</accession>
<name>A0A7C4FFX5_9CREN</name>